<name>A0A4D6EUZ5_9ROSA</name>
<keyword evidence="1" id="KW-0150">Chloroplast</keyword>
<geneLocation type="chloroplast" evidence="1"/>
<accession>A0A4D6EUZ5</accession>
<dbReference type="AlphaFoldDB" id="A0A4D6EUZ5"/>
<reference evidence="1" key="1">
    <citation type="submission" date="2018-09" db="EMBL/GenBank/DDBJ databases">
        <title>The first complete chloroplast genome of Pteroceltis tatarinowii, an endangered plant in China.</title>
        <authorList>
            <person name="Zhang Y."/>
        </authorList>
    </citation>
    <scope>NUCLEOTIDE SEQUENCE</scope>
</reference>
<sequence length="42" mass="5074">MENLFSFFLKKESWRLFNAYSKTICLHDSDILCLSIHLWIPI</sequence>
<organism evidence="1">
    <name type="scientific">Pteroceltis tatarinowii</name>
    <dbReference type="NCBI Taxonomy" id="63062"/>
    <lineage>
        <taxon>Eukaryota</taxon>
        <taxon>Viridiplantae</taxon>
        <taxon>Streptophyta</taxon>
        <taxon>Embryophyta</taxon>
        <taxon>Tracheophyta</taxon>
        <taxon>Spermatophyta</taxon>
        <taxon>Magnoliopsida</taxon>
        <taxon>eudicotyledons</taxon>
        <taxon>Gunneridae</taxon>
        <taxon>Pentapetalae</taxon>
        <taxon>rosids</taxon>
        <taxon>fabids</taxon>
        <taxon>Rosales</taxon>
        <taxon>Cannabaceae</taxon>
        <taxon>Pteroceltis</taxon>
    </lineage>
</organism>
<keyword evidence="1" id="KW-0934">Plastid</keyword>
<protein>
    <submittedName>
        <fullName evidence="1">Photosystem II protein I</fullName>
    </submittedName>
</protein>
<proteinExistence type="predicted"/>
<gene>
    <name evidence="1" type="primary">psbI</name>
    <name evidence="1" type="ORF">D5420_gp082</name>
</gene>
<evidence type="ECO:0000313" key="1">
    <source>
        <dbReference type="EMBL" id="QCA40914.1"/>
    </source>
</evidence>
<dbReference type="EMBL" id="MH973587">
    <property type="protein sequence ID" value="QCA40914.1"/>
    <property type="molecule type" value="Genomic_DNA"/>
</dbReference>